<dbReference type="InterPro" id="IPR014094">
    <property type="entry name" value="LpoB"/>
</dbReference>
<accession>A0A377Q2P4</accession>
<dbReference type="AlphaFoldDB" id="A0A377Q2P4"/>
<organism evidence="2 3">
    <name type="scientific">Helicobacter pullorum</name>
    <dbReference type="NCBI Taxonomy" id="35818"/>
    <lineage>
        <taxon>Bacteria</taxon>
        <taxon>Pseudomonadati</taxon>
        <taxon>Campylobacterota</taxon>
        <taxon>Epsilonproteobacteria</taxon>
        <taxon>Campylobacterales</taxon>
        <taxon>Helicobacteraceae</taxon>
        <taxon>Helicobacter</taxon>
    </lineage>
</organism>
<dbReference type="RefSeq" id="WP_005021605.1">
    <property type="nucleotide sequence ID" value="NZ_CABKNZ010000043.1"/>
</dbReference>
<protein>
    <recommendedName>
        <fullName evidence="1">Penicillin-binding protein activator LpoB</fullName>
    </recommendedName>
</protein>
<reference evidence="2 3" key="1">
    <citation type="submission" date="2018-06" db="EMBL/GenBank/DDBJ databases">
        <authorList>
            <consortium name="Pathogen Informatics"/>
            <person name="Doyle S."/>
        </authorList>
    </citation>
    <scope>NUCLEOTIDE SEQUENCE [LARGE SCALE GENOMIC DNA]</scope>
    <source>
        <strain evidence="2 3">NCTC13156</strain>
    </source>
</reference>
<gene>
    <name evidence="2" type="ORF">NCTC13156_01635</name>
</gene>
<dbReference type="Gene3D" id="3.40.50.10610">
    <property type="entry name" value="ABC-type transport auxiliary lipoprotein component"/>
    <property type="match status" value="1"/>
</dbReference>
<dbReference type="EMBL" id="UGJF01000001">
    <property type="protein sequence ID" value="STQ88781.1"/>
    <property type="molecule type" value="Genomic_DNA"/>
</dbReference>
<evidence type="ECO:0000313" key="2">
    <source>
        <dbReference type="EMBL" id="STQ88781.1"/>
    </source>
</evidence>
<evidence type="ECO:0000313" key="3">
    <source>
        <dbReference type="Proteomes" id="UP000255269"/>
    </source>
</evidence>
<dbReference type="Pfam" id="PF13036">
    <property type="entry name" value="LpoB"/>
    <property type="match status" value="1"/>
</dbReference>
<dbReference type="PROSITE" id="PS51257">
    <property type="entry name" value="PROKAR_LIPOPROTEIN"/>
    <property type="match status" value="1"/>
</dbReference>
<evidence type="ECO:0000256" key="1">
    <source>
        <dbReference type="NCBIfam" id="TIGR02722"/>
    </source>
</evidence>
<sequence>MNTKNTIKTLALGSLCALLIGGCTQPNYTDGTAAQIKKGDALTLGLDREDFENAAEVMINSMLSDPAFASIKPGNRKVVAIGRVINDTPQRIDTEKLTAKITTALRKSGKFILTSAVAAGGALDSMSEDVRELRGNDEFNQKTIAKKGTLVSPDFSLAGKIRQDNVKLSNGKTQVEYFFLLRLTDLNSGLVYWEDEQTINKVGSSKSVTW</sequence>
<dbReference type="NCBIfam" id="TIGR02722">
    <property type="entry name" value="lp"/>
    <property type="match status" value="1"/>
</dbReference>
<keyword evidence="2" id="KW-0449">Lipoprotein</keyword>
<dbReference type="Proteomes" id="UP000255269">
    <property type="component" value="Unassembled WGS sequence"/>
</dbReference>
<proteinExistence type="predicted"/>
<name>A0A377Q2P4_9HELI</name>